<dbReference type="Pfam" id="PF06772">
    <property type="entry name" value="LtrA"/>
    <property type="match status" value="1"/>
</dbReference>
<reference evidence="2" key="1">
    <citation type="journal article" date="2014" name="Int. J. Syst. Evol. Microbiol.">
        <title>Complete genome sequence of Corynebacterium casei LMG S-19264T (=DSM 44701T), isolated from a smear-ripened cheese.</title>
        <authorList>
            <consortium name="US DOE Joint Genome Institute (JGI-PGF)"/>
            <person name="Walter F."/>
            <person name="Albersmeier A."/>
            <person name="Kalinowski J."/>
            <person name="Ruckert C."/>
        </authorList>
    </citation>
    <scope>NUCLEOTIDE SEQUENCE</scope>
    <source>
        <strain evidence="2">JCM 31311</strain>
    </source>
</reference>
<feature type="transmembrane region" description="Helical" evidence="1">
    <location>
        <begin position="57"/>
        <end position="78"/>
    </location>
</feature>
<feature type="transmembrane region" description="Helical" evidence="1">
    <location>
        <begin position="343"/>
        <end position="360"/>
    </location>
</feature>
<feature type="transmembrane region" description="Helical" evidence="1">
    <location>
        <begin position="90"/>
        <end position="110"/>
    </location>
</feature>
<keyword evidence="3" id="KW-1185">Reference proteome</keyword>
<feature type="transmembrane region" description="Helical" evidence="1">
    <location>
        <begin position="234"/>
        <end position="257"/>
    </location>
</feature>
<keyword evidence="1" id="KW-0812">Transmembrane</keyword>
<comment type="caution">
    <text evidence="2">The sequence shown here is derived from an EMBL/GenBank/DDBJ whole genome shotgun (WGS) entry which is preliminary data.</text>
</comment>
<feature type="transmembrane region" description="Helical" evidence="1">
    <location>
        <begin position="28"/>
        <end position="45"/>
    </location>
</feature>
<organism evidence="2 3">
    <name type="scientific">Deinococcus ruber</name>
    <dbReference type="NCBI Taxonomy" id="1848197"/>
    <lineage>
        <taxon>Bacteria</taxon>
        <taxon>Thermotogati</taxon>
        <taxon>Deinococcota</taxon>
        <taxon>Deinococci</taxon>
        <taxon>Deinococcales</taxon>
        <taxon>Deinococcaceae</taxon>
        <taxon>Deinococcus</taxon>
    </lineage>
</organism>
<dbReference type="RefSeq" id="WP_189089153.1">
    <property type="nucleotide sequence ID" value="NZ_BMQL01000006.1"/>
</dbReference>
<dbReference type="Proteomes" id="UP000603865">
    <property type="component" value="Unassembled WGS sequence"/>
</dbReference>
<sequence length="405" mass="45056">MSESRLNLWERPTLRTDEEHHIERKVSWLELFYDLVFVVVIAQLAHDLASHLNGSGLLAFVLLFIPAWWMWVSGTVYNERFETQDLSYRLLVFLQMLVVSALAIFAHGAFGETSAGFALSYAAGRALVVFMWGRAGWYNPQARPVTNRYVLGFSTSILLWVASVFVPPPLRFILWAIGLVVDIATPILTIRQQRRLPRYSSSKLPERMGLFVLIVLGESVVSVVSGLSGDAHHLSVLLGVKLALGIGVTFGLWWVYFDFVSRRPPKPTPTASIAWTHLHLLLLISLIVSSAVNLNILQNKHATDEGLHWWLSGAFALSLISMGLLQLTLSCKPEEQRSFRNTATLKFAVALITLVATALLPSSSVLTLYPLLLVGLLAVIVYGLWAMHSAGSLHDDLSFQDDLKV</sequence>
<dbReference type="EMBL" id="BMQL01000006">
    <property type="protein sequence ID" value="GGR03894.1"/>
    <property type="molecule type" value="Genomic_DNA"/>
</dbReference>
<gene>
    <name evidence="2" type="ORF">GCM10008957_16060</name>
</gene>
<feature type="transmembrane region" description="Helical" evidence="1">
    <location>
        <begin position="278"/>
        <end position="297"/>
    </location>
</feature>
<keyword evidence="1" id="KW-0472">Membrane</keyword>
<dbReference type="PANTHER" id="PTHR36840">
    <property type="entry name" value="BLL5714 PROTEIN"/>
    <property type="match status" value="1"/>
</dbReference>
<evidence type="ECO:0000313" key="2">
    <source>
        <dbReference type="EMBL" id="GGR03894.1"/>
    </source>
</evidence>
<reference evidence="2" key="2">
    <citation type="submission" date="2020-09" db="EMBL/GenBank/DDBJ databases">
        <authorList>
            <person name="Sun Q."/>
            <person name="Ohkuma M."/>
        </authorList>
    </citation>
    <scope>NUCLEOTIDE SEQUENCE</scope>
    <source>
        <strain evidence="2">JCM 31311</strain>
    </source>
</reference>
<feature type="transmembrane region" description="Helical" evidence="1">
    <location>
        <begin position="149"/>
        <end position="166"/>
    </location>
</feature>
<evidence type="ECO:0000256" key="1">
    <source>
        <dbReference type="SAM" id="Phobius"/>
    </source>
</evidence>
<dbReference type="AlphaFoldDB" id="A0A918C4W0"/>
<feature type="transmembrane region" description="Helical" evidence="1">
    <location>
        <begin position="210"/>
        <end position="228"/>
    </location>
</feature>
<evidence type="ECO:0008006" key="4">
    <source>
        <dbReference type="Google" id="ProtNLM"/>
    </source>
</evidence>
<feature type="transmembrane region" description="Helical" evidence="1">
    <location>
        <begin position="366"/>
        <end position="385"/>
    </location>
</feature>
<dbReference type="InterPro" id="IPR010640">
    <property type="entry name" value="Low_temperature_requirement_A"/>
</dbReference>
<protein>
    <recommendedName>
        <fullName evidence="4">Low temperature requirement protein A</fullName>
    </recommendedName>
</protein>
<feature type="transmembrane region" description="Helical" evidence="1">
    <location>
        <begin position="116"/>
        <end position="137"/>
    </location>
</feature>
<accession>A0A918C4W0</accession>
<dbReference type="PANTHER" id="PTHR36840:SF1">
    <property type="entry name" value="BLL5714 PROTEIN"/>
    <property type="match status" value="1"/>
</dbReference>
<name>A0A918C4W0_9DEIO</name>
<keyword evidence="1" id="KW-1133">Transmembrane helix</keyword>
<proteinExistence type="predicted"/>
<evidence type="ECO:0000313" key="3">
    <source>
        <dbReference type="Proteomes" id="UP000603865"/>
    </source>
</evidence>
<feature type="transmembrane region" description="Helical" evidence="1">
    <location>
        <begin position="309"/>
        <end position="331"/>
    </location>
</feature>